<dbReference type="PANTHER" id="PTHR22754:SF32">
    <property type="entry name" value="DISCO-INTERACTING PROTEIN 2"/>
    <property type="match status" value="1"/>
</dbReference>
<dbReference type="STRING" id="661399.AQJ67_09355"/>
<evidence type="ECO:0000259" key="7">
    <source>
        <dbReference type="Pfam" id="PF23024"/>
    </source>
</evidence>
<dbReference type="InterPro" id="IPR042099">
    <property type="entry name" value="ANL_N_sf"/>
</dbReference>
<dbReference type="RefSeq" id="WP_062717625.1">
    <property type="nucleotide sequence ID" value="NZ_KQ948926.1"/>
</dbReference>
<sequence>MTTSQPTSLLTTTVLDRLQHYVDQQPTAPAFTFLNESGGEQQTLTYDALQSTAHSIAAGLRAKLGRGDRALLLLPEGLDFVPAFLGCLQAGVIAVPAYPPLPLHSKQRLETLRSIVEDCRPSAVIVAVPPELVDALRGVVPELADLWWTTVAELSATEASGAPADHRPGPDDLAFLQYTSGSTALPKGVTVTHRALAYNEEMIREAFEHDEGLTGVGWLPLFHDMGLIGHVVQPLWVGGHSILMSPLTFIKHPVRWLRAISDYGATTSGAPNFAYDMCVNRIREADCEGLDLSRWKVAYTGAEPVRDRTLRAFAERFSAYGFDSAASYPCYGLAEATLLVTGVRVSDEPTRLTVDNEALSAGRVVPSDAGSTLVSSGVTRLDREVVIVDPDTGERADADQVGEIWIGGPGLPTGYWGNPDATEETFAAKPAGGGDGPYLRSGDLGFLYDGELYITGRCKDLIIIGGRNHYPQDIELTAEEAHSALRSGSSAAFAADDGEAERAVIVVGAGQGAAGRDAEAAAKRAEIARSVRTAVATVHGITLDDVVVVSPKTVPRTSSGKVQRGACRAAYLRGEYAYETAEPAGEAPRESTEPKDAP</sequence>
<dbReference type="FunFam" id="3.40.50.12780:FF:000013">
    <property type="entry name" value="Long-chain-fatty-acid--AMP ligase FadD32"/>
    <property type="match status" value="1"/>
</dbReference>
<protein>
    <submittedName>
        <fullName evidence="8">Uncharacterized protein</fullName>
    </submittedName>
</protein>
<dbReference type="Pfam" id="PF23024">
    <property type="entry name" value="AMP-dom_DIP2-like"/>
    <property type="match status" value="1"/>
</dbReference>
<evidence type="ECO:0000256" key="1">
    <source>
        <dbReference type="ARBA" id="ARBA00006432"/>
    </source>
</evidence>
<dbReference type="GO" id="GO:0005886">
    <property type="term" value="C:plasma membrane"/>
    <property type="evidence" value="ECO:0007669"/>
    <property type="project" value="TreeGrafter"/>
</dbReference>
<feature type="compositionally biased region" description="Basic and acidic residues" evidence="5">
    <location>
        <begin position="587"/>
        <end position="598"/>
    </location>
</feature>
<evidence type="ECO:0000256" key="5">
    <source>
        <dbReference type="SAM" id="MobiDB-lite"/>
    </source>
</evidence>
<accession>A0A101U5Y1</accession>
<comment type="similarity">
    <text evidence="1">Belongs to the ATP-dependent AMP-binding enzyme family.</text>
</comment>
<reference evidence="8 9" key="1">
    <citation type="submission" date="2015-10" db="EMBL/GenBank/DDBJ databases">
        <title>Draft genome sequence of Streptomyces caeruleatus NRRL B-24802, type strain for the species Streptomyces caeruleatus.</title>
        <authorList>
            <person name="Ruckert C."/>
            <person name="Winkler A."/>
            <person name="Kalinowski J."/>
            <person name="Kampfer P."/>
            <person name="Glaeser S."/>
        </authorList>
    </citation>
    <scope>NUCLEOTIDE SEQUENCE [LARGE SCALE GENOMIC DNA]</scope>
    <source>
        <strain evidence="8 9">NRRL B-24802</strain>
    </source>
</reference>
<dbReference type="SUPFAM" id="SSF56801">
    <property type="entry name" value="Acetyl-CoA synthetase-like"/>
    <property type="match status" value="1"/>
</dbReference>
<proteinExistence type="inferred from homology"/>
<evidence type="ECO:0000313" key="8">
    <source>
        <dbReference type="EMBL" id="KUO04713.1"/>
    </source>
</evidence>
<dbReference type="CDD" id="cd05931">
    <property type="entry name" value="FAAL"/>
    <property type="match status" value="1"/>
</dbReference>
<dbReference type="AlphaFoldDB" id="A0A101U5Y1"/>
<dbReference type="GO" id="GO:0071766">
    <property type="term" value="P:Actinobacterium-type cell wall biogenesis"/>
    <property type="evidence" value="ECO:0007669"/>
    <property type="project" value="UniProtKB-ARBA"/>
</dbReference>
<evidence type="ECO:0000256" key="2">
    <source>
        <dbReference type="ARBA" id="ARBA00022598"/>
    </source>
</evidence>
<dbReference type="GO" id="GO:0006633">
    <property type="term" value="P:fatty acid biosynthetic process"/>
    <property type="evidence" value="ECO:0007669"/>
    <property type="project" value="TreeGrafter"/>
</dbReference>
<keyword evidence="4" id="KW-0443">Lipid metabolism</keyword>
<dbReference type="EMBL" id="LMWY01000010">
    <property type="protein sequence ID" value="KUO04713.1"/>
    <property type="molecule type" value="Genomic_DNA"/>
</dbReference>
<feature type="domain" description="AMP-binding enzyme C-terminal" evidence="7">
    <location>
        <begin position="460"/>
        <end position="578"/>
    </location>
</feature>
<evidence type="ECO:0000313" key="9">
    <source>
        <dbReference type="Proteomes" id="UP000053429"/>
    </source>
</evidence>
<organism evidence="8 9">
    <name type="scientific">Streptomyces caeruleatus</name>
    <dbReference type="NCBI Taxonomy" id="661399"/>
    <lineage>
        <taxon>Bacteria</taxon>
        <taxon>Bacillati</taxon>
        <taxon>Actinomycetota</taxon>
        <taxon>Actinomycetes</taxon>
        <taxon>Kitasatosporales</taxon>
        <taxon>Streptomycetaceae</taxon>
        <taxon>Streptomyces</taxon>
    </lineage>
</organism>
<dbReference type="Gene3D" id="3.30.300.30">
    <property type="match status" value="1"/>
</dbReference>
<dbReference type="GO" id="GO:0070566">
    <property type="term" value="F:adenylyltransferase activity"/>
    <property type="evidence" value="ECO:0007669"/>
    <property type="project" value="TreeGrafter"/>
</dbReference>
<feature type="domain" description="AMP-dependent synthetase/ligase" evidence="6">
    <location>
        <begin position="19"/>
        <end position="416"/>
    </location>
</feature>
<dbReference type="Pfam" id="PF00501">
    <property type="entry name" value="AMP-binding"/>
    <property type="match status" value="1"/>
</dbReference>
<dbReference type="InterPro" id="IPR025110">
    <property type="entry name" value="AMP-bd_C"/>
</dbReference>
<keyword evidence="2" id="KW-0436">Ligase</keyword>
<keyword evidence="3" id="KW-0276">Fatty acid metabolism</keyword>
<keyword evidence="9" id="KW-1185">Reference proteome</keyword>
<feature type="region of interest" description="Disordered" evidence="5">
    <location>
        <begin position="578"/>
        <end position="598"/>
    </location>
</feature>
<name>A0A101U5Y1_9ACTN</name>
<gene>
    <name evidence="8" type="ORF">AQJ67_09355</name>
</gene>
<comment type="caution">
    <text evidence="8">The sequence shown here is derived from an EMBL/GenBank/DDBJ whole genome shotgun (WGS) entry which is preliminary data.</text>
</comment>
<dbReference type="InterPro" id="IPR045851">
    <property type="entry name" value="AMP-bd_C_sf"/>
</dbReference>
<dbReference type="InterPro" id="IPR000873">
    <property type="entry name" value="AMP-dep_synth/lig_dom"/>
</dbReference>
<dbReference type="InterPro" id="IPR040097">
    <property type="entry name" value="FAAL/FAAC"/>
</dbReference>
<dbReference type="GO" id="GO:0016874">
    <property type="term" value="F:ligase activity"/>
    <property type="evidence" value="ECO:0007669"/>
    <property type="project" value="UniProtKB-KW"/>
</dbReference>
<dbReference type="Proteomes" id="UP000053429">
    <property type="component" value="Unassembled WGS sequence"/>
</dbReference>
<evidence type="ECO:0000259" key="6">
    <source>
        <dbReference type="Pfam" id="PF00501"/>
    </source>
</evidence>
<evidence type="ECO:0000256" key="4">
    <source>
        <dbReference type="ARBA" id="ARBA00023098"/>
    </source>
</evidence>
<dbReference type="PANTHER" id="PTHR22754">
    <property type="entry name" value="DISCO-INTERACTING PROTEIN 2 DIP2 -RELATED"/>
    <property type="match status" value="1"/>
</dbReference>
<dbReference type="Gene3D" id="3.40.50.12780">
    <property type="entry name" value="N-terminal domain of ligase-like"/>
    <property type="match status" value="1"/>
</dbReference>
<evidence type="ECO:0000256" key="3">
    <source>
        <dbReference type="ARBA" id="ARBA00022832"/>
    </source>
</evidence>